<dbReference type="Gene3D" id="2.60.40.10">
    <property type="entry name" value="Immunoglobulins"/>
    <property type="match status" value="1"/>
</dbReference>
<reference evidence="2 3" key="1">
    <citation type="submission" date="2019-02" db="EMBL/GenBank/DDBJ databases">
        <title>Deep-cultivation of Planctomycetes and their phenomic and genomic characterization uncovers novel biology.</title>
        <authorList>
            <person name="Wiegand S."/>
            <person name="Jogler M."/>
            <person name="Boedeker C."/>
            <person name="Pinto D."/>
            <person name="Vollmers J."/>
            <person name="Rivas-Marin E."/>
            <person name="Kohn T."/>
            <person name="Peeters S.H."/>
            <person name="Heuer A."/>
            <person name="Rast P."/>
            <person name="Oberbeckmann S."/>
            <person name="Bunk B."/>
            <person name="Jeske O."/>
            <person name="Meyerdierks A."/>
            <person name="Storesund J.E."/>
            <person name="Kallscheuer N."/>
            <person name="Luecker S."/>
            <person name="Lage O.M."/>
            <person name="Pohl T."/>
            <person name="Merkel B.J."/>
            <person name="Hornburger P."/>
            <person name="Mueller R.-W."/>
            <person name="Bruemmer F."/>
            <person name="Labrenz M."/>
            <person name="Spormann A.M."/>
            <person name="Op Den Camp H."/>
            <person name="Overmann J."/>
            <person name="Amann R."/>
            <person name="Jetten M.S.M."/>
            <person name="Mascher T."/>
            <person name="Medema M.H."/>
            <person name="Devos D.P."/>
            <person name="Kaster A.-K."/>
            <person name="Ovreas L."/>
            <person name="Rohde M."/>
            <person name="Galperin M.Y."/>
            <person name="Jogler C."/>
        </authorList>
    </citation>
    <scope>NUCLEOTIDE SEQUENCE [LARGE SCALE GENOMIC DNA]</scope>
    <source>
        <strain evidence="2 3">Pla123a</strain>
    </source>
</reference>
<accession>A0A5C5YST5</accession>
<evidence type="ECO:0000256" key="1">
    <source>
        <dbReference type="SAM" id="SignalP"/>
    </source>
</evidence>
<proteinExistence type="predicted"/>
<dbReference type="InterPro" id="IPR013783">
    <property type="entry name" value="Ig-like_fold"/>
</dbReference>
<gene>
    <name evidence="2" type="ORF">Pla123a_18190</name>
</gene>
<keyword evidence="3" id="KW-1185">Reference proteome</keyword>
<dbReference type="EMBL" id="SJPO01000003">
    <property type="protein sequence ID" value="TWT78019.1"/>
    <property type="molecule type" value="Genomic_DNA"/>
</dbReference>
<comment type="caution">
    <text evidence="2">The sequence shown here is derived from an EMBL/GenBank/DDBJ whole genome shotgun (WGS) entry which is preliminary data.</text>
</comment>
<feature type="chain" id="PRO_5022696594" description="Autotransporter-associated beta strand repeat protein" evidence="1">
    <location>
        <begin position="27"/>
        <end position="1324"/>
    </location>
</feature>
<sequence precursor="true">MLRASCSVQSSSILVLLSLAATGLGADLTSIWDNGAGDWSDKAHWDSANFPNNGNGGLTFDAVVGGGEVSVDQPIAIEVLHFSAGAIGGSDPLNLSSLAWSGGVFNGTGVVTAAGGVIDAGYGGAVYLDGAALHLTDDLQWSRGFISYLTARGTIEVASGATLAKTTLLEGWNYHLDANLAVESGGSFLHDSDETTYVYGALLNNGTLHVEQGVLSLQDSLSGSGQVVVNAGGTLQLYGGSHTPGNDFSGAGTVQFSGGDVELNGVSYAVGTTVVDGGVVAFNTGGPLSIGGIDLGAGAIGGSDALNLSSLAWSGGVFNGTGVVTAAGGLIDTGYGGAVYLDGTTLRLTDDLQWGRGFITYQTARGSIEVASGATLAKTTLLEGWNYHLDANLDVEEGAQFLHDSDETTYVYGTLLNNGTLHVEQGVLSLQDSLSGSGQVVVNAGGTLQFYGGSHTPGNDFSGAGTVQFSGGDVELNGVSYVVGTTAVDGGAVAFNTGGPLSIGGLDFGAGTIGGSDPLNLTSLTWSGGLFNGTGVVTAAGGLIDTGYGGAVYLDATTLRLTDDLQWSRGFITYQTARGSIEVASGATLAKTTLLEGWNYHLDANLAVEEGAQFLHDSDETTYSYGTLLNNGTLHVEQGVLSLYGELANYEPVGGVLTDGTYRIASTLQFQNAAIATNRAAIELVGPGSAIVDQADQNALSALSLNDTGASLRLLGGRGFSTSAALTNRGAIELTGGTLTAASLINASAGSITGFGSVAQRPNNSGLLKAVGGVLALENGVVGTSGKVEAATGGTVSVSAGAQNSTANQLTIRSGGMLALGVHDFSVAGDFLNEDAGVGNGFAPRTGVTGTGKILAPVGVTQSIVGDVTGGGAGASATLAFGNIHVGGTATATYRVQNNGSGPLLRGAVQTSVNGASVTDPRLTGSGVTPGNFAPIVAGGNSPNYAVTFTASSAGALAGQKVHVANNYDNVSNQLVEFSGAAYRLASPSAHAPEPVALPIVHIGDTAQQTLSLTNTAAADGFSESLDAAFAGVTGAATAAGSISLLAPGAAESSSLVVGLDTSTAGVKSGTATISLTSNGAGSSGLGATALGTQTVNIQGQVNHYAAPAITKVAGAGTLSPIGPNSYLLDLGLIPLAGVGAVVELGVLNDALAPADELAGDWSLAASGFVLGQFTSFAGLMAGESITGPTVSVGASIAQDLSGTITLLPLSENASGYSGQLTPVSITVQASVVLAGDFNDDGVVNAADYTTWRDNLGAAAGVLPNDIDGGAIGVAQYNTWKTHYGQETSTLASASTAAVPEPAATLLLGVLACMGLKRRTRSGR</sequence>
<organism evidence="2 3">
    <name type="scientific">Posidoniimonas polymericola</name>
    <dbReference type="NCBI Taxonomy" id="2528002"/>
    <lineage>
        <taxon>Bacteria</taxon>
        <taxon>Pseudomonadati</taxon>
        <taxon>Planctomycetota</taxon>
        <taxon>Planctomycetia</taxon>
        <taxon>Pirellulales</taxon>
        <taxon>Lacipirellulaceae</taxon>
        <taxon>Posidoniimonas</taxon>
    </lineage>
</organism>
<name>A0A5C5YST5_9BACT</name>
<evidence type="ECO:0000313" key="2">
    <source>
        <dbReference type="EMBL" id="TWT78019.1"/>
    </source>
</evidence>
<dbReference type="NCBIfam" id="NF012200">
    <property type="entry name" value="choice_anch_D"/>
    <property type="match status" value="1"/>
</dbReference>
<dbReference type="PROSITE" id="PS00018">
    <property type="entry name" value="EF_HAND_1"/>
    <property type="match status" value="1"/>
</dbReference>
<dbReference type="OrthoDB" id="218649at2"/>
<dbReference type="Proteomes" id="UP000318478">
    <property type="component" value="Unassembled WGS sequence"/>
</dbReference>
<feature type="signal peptide" evidence="1">
    <location>
        <begin position="1"/>
        <end position="26"/>
    </location>
</feature>
<dbReference type="InterPro" id="IPR018247">
    <property type="entry name" value="EF_Hand_1_Ca_BS"/>
</dbReference>
<evidence type="ECO:0008006" key="4">
    <source>
        <dbReference type="Google" id="ProtNLM"/>
    </source>
</evidence>
<keyword evidence="1" id="KW-0732">Signal</keyword>
<protein>
    <recommendedName>
        <fullName evidence="4">Autotransporter-associated beta strand repeat protein</fullName>
    </recommendedName>
</protein>
<evidence type="ECO:0000313" key="3">
    <source>
        <dbReference type="Proteomes" id="UP000318478"/>
    </source>
</evidence>